<dbReference type="PANTHER" id="PTHR34580:SF3">
    <property type="entry name" value="PROTEIN PAFB"/>
    <property type="match status" value="1"/>
</dbReference>
<dbReference type="Gene3D" id="1.10.10.10">
    <property type="entry name" value="Winged helix-like DNA-binding domain superfamily/Winged helix DNA-binding domain"/>
    <property type="match status" value="1"/>
</dbReference>
<protein>
    <submittedName>
        <fullName evidence="4">YafY family transcriptional regulator</fullName>
    </submittedName>
</protein>
<evidence type="ECO:0000259" key="3">
    <source>
        <dbReference type="Pfam" id="PF25583"/>
    </source>
</evidence>
<dbReference type="InterPro" id="IPR028349">
    <property type="entry name" value="PafC-like"/>
</dbReference>
<feature type="domain" description="WCX" evidence="3">
    <location>
        <begin position="225"/>
        <end position="301"/>
    </location>
</feature>
<dbReference type="Pfam" id="PF13280">
    <property type="entry name" value="WYL"/>
    <property type="match status" value="1"/>
</dbReference>
<dbReference type="InterPro" id="IPR036390">
    <property type="entry name" value="WH_DNA-bd_sf"/>
</dbReference>
<evidence type="ECO:0000313" key="5">
    <source>
        <dbReference type="Proteomes" id="UP000673975"/>
    </source>
</evidence>
<reference evidence="4" key="1">
    <citation type="submission" date="2021-02" db="EMBL/GenBank/DDBJ databases">
        <title>Natronogracilivirga saccharolytica gen. nov. sp. nov. a new anaerobic, haloalkiliphilic carbohydrate-fermenting bacterium from soda lake and proposing of Cyclonatronumiaceae fam. nov. in the phylum Balneolaeota.</title>
        <authorList>
            <person name="Zhilina T.N."/>
            <person name="Sorokin D.Y."/>
            <person name="Zavarzina D.G."/>
            <person name="Toshchakov S.V."/>
            <person name="Kublanov I.V."/>
        </authorList>
    </citation>
    <scope>NUCLEOTIDE SEQUENCE</scope>
    <source>
        <strain evidence="4">Z-1702</strain>
    </source>
</reference>
<dbReference type="InterPro" id="IPR013196">
    <property type="entry name" value="HTH_11"/>
</dbReference>
<accession>A0A8J7UUL0</accession>
<sequence>MKIIYMLQSGKRITVDVLAGMFDVSRRTIFRDMRIIQDLGVPVTHESEMGYGVMREATIPPIMFSFRELSVVMMGLSFVGSQIDPDMVEDAKNVSLKIRNAIPHSLQERMNSLESGTIVSPYIHNIEKRKKGGDWYLICTSFAEKRAVRFLYSDRKGKTSTRLIDPHTLIHYTDHWNVIGFCHDRKALRNFVLDRMTDVTLTDEPFISDTNYSRDELLYGRLEKEYTVTVEIAREKAFSFLSTLPGKITERKDLSRVIRLSFLIDNLDYINEWMLGFGLHLHIISPASLKKKRAVLLEKMLGSELQPPAG</sequence>
<comment type="caution">
    <text evidence="4">The sequence shown here is derived from an EMBL/GenBank/DDBJ whole genome shotgun (WGS) entry which is preliminary data.</text>
</comment>
<keyword evidence="5" id="KW-1185">Reference proteome</keyword>
<dbReference type="PANTHER" id="PTHR34580">
    <property type="match status" value="1"/>
</dbReference>
<dbReference type="Proteomes" id="UP000673975">
    <property type="component" value="Unassembled WGS sequence"/>
</dbReference>
<dbReference type="PROSITE" id="PS52050">
    <property type="entry name" value="WYL"/>
    <property type="match status" value="1"/>
</dbReference>
<dbReference type="EMBL" id="JAFIDN010000002">
    <property type="protein sequence ID" value="MBP3191566.1"/>
    <property type="molecule type" value="Genomic_DNA"/>
</dbReference>
<dbReference type="AlphaFoldDB" id="A0A8J7UUL0"/>
<dbReference type="PIRSF" id="PIRSF016838">
    <property type="entry name" value="PafC"/>
    <property type="match status" value="1"/>
</dbReference>
<dbReference type="Pfam" id="PF08279">
    <property type="entry name" value="HTH_11"/>
    <property type="match status" value="1"/>
</dbReference>
<feature type="domain" description="Helix-turn-helix type 11" evidence="1">
    <location>
        <begin position="2"/>
        <end position="51"/>
    </location>
</feature>
<dbReference type="InterPro" id="IPR026881">
    <property type="entry name" value="WYL_dom"/>
</dbReference>
<dbReference type="InterPro" id="IPR057727">
    <property type="entry name" value="WCX_dom"/>
</dbReference>
<dbReference type="Pfam" id="PF25583">
    <property type="entry name" value="WCX"/>
    <property type="match status" value="1"/>
</dbReference>
<organism evidence="4 5">
    <name type="scientific">Natronogracilivirga saccharolytica</name>
    <dbReference type="NCBI Taxonomy" id="2812953"/>
    <lineage>
        <taxon>Bacteria</taxon>
        <taxon>Pseudomonadati</taxon>
        <taxon>Balneolota</taxon>
        <taxon>Balneolia</taxon>
        <taxon>Balneolales</taxon>
        <taxon>Cyclonatronaceae</taxon>
        <taxon>Natronogracilivirga</taxon>
    </lineage>
</organism>
<evidence type="ECO:0000313" key="4">
    <source>
        <dbReference type="EMBL" id="MBP3191566.1"/>
    </source>
</evidence>
<name>A0A8J7UUL0_9BACT</name>
<evidence type="ECO:0000259" key="1">
    <source>
        <dbReference type="Pfam" id="PF08279"/>
    </source>
</evidence>
<evidence type="ECO:0000259" key="2">
    <source>
        <dbReference type="Pfam" id="PF13280"/>
    </source>
</evidence>
<proteinExistence type="predicted"/>
<dbReference type="RefSeq" id="WP_210510190.1">
    <property type="nucleotide sequence ID" value="NZ_JAFIDN010000002.1"/>
</dbReference>
<feature type="domain" description="WYL" evidence="2">
    <location>
        <begin position="140"/>
        <end position="200"/>
    </location>
</feature>
<dbReference type="InterPro" id="IPR051534">
    <property type="entry name" value="CBASS_pafABC_assoc_protein"/>
</dbReference>
<gene>
    <name evidence="4" type="ORF">NATSA_02705</name>
</gene>
<dbReference type="SUPFAM" id="SSF46785">
    <property type="entry name" value="Winged helix' DNA-binding domain"/>
    <property type="match status" value="1"/>
</dbReference>
<dbReference type="InterPro" id="IPR036388">
    <property type="entry name" value="WH-like_DNA-bd_sf"/>
</dbReference>